<gene>
    <name evidence="3" type="primary">BQ5605_C004g02953</name>
    <name evidence="3" type="ORF">BQ5605_C004G02953</name>
</gene>
<dbReference type="EMBL" id="FQNC01000046">
    <property type="protein sequence ID" value="SGY69081.1"/>
    <property type="molecule type" value="Genomic_DNA"/>
</dbReference>
<feature type="compositionally biased region" description="Basic residues" evidence="2">
    <location>
        <begin position="318"/>
        <end position="332"/>
    </location>
</feature>
<feature type="compositionally biased region" description="Polar residues" evidence="2">
    <location>
        <begin position="208"/>
        <end position="224"/>
    </location>
</feature>
<organism evidence="3 4">
    <name type="scientific">Microbotryum silenes-dioicae</name>
    <dbReference type="NCBI Taxonomy" id="796604"/>
    <lineage>
        <taxon>Eukaryota</taxon>
        <taxon>Fungi</taxon>
        <taxon>Dikarya</taxon>
        <taxon>Basidiomycota</taxon>
        <taxon>Pucciniomycotina</taxon>
        <taxon>Microbotryomycetes</taxon>
        <taxon>Microbotryales</taxon>
        <taxon>Microbotryaceae</taxon>
        <taxon>Microbotryum</taxon>
    </lineage>
</organism>
<dbReference type="STRING" id="796604.A0A2X0M9D6"/>
<name>A0A2X0M9D6_9BASI</name>
<dbReference type="InterPro" id="IPR010516">
    <property type="entry name" value="SAP18"/>
</dbReference>
<dbReference type="Gene3D" id="3.10.20.550">
    <property type="entry name" value="ASAP complex, SAP18 subunit"/>
    <property type="match status" value="1"/>
</dbReference>
<feature type="compositionally biased region" description="Basic and acidic residues" evidence="2">
    <location>
        <begin position="341"/>
        <end position="361"/>
    </location>
</feature>
<feature type="region of interest" description="Disordered" evidence="2">
    <location>
        <begin position="201"/>
        <end position="384"/>
    </location>
</feature>
<accession>A0A2X0M9D6</accession>
<dbReference type="PANTHER" id="PTHR13082:SF0">
    <property type="entry name" value="HISTONE DEACETYLASE COMPLEX SUBUNIT SAP18"/>
    <property type="match status" value="1"/>
</dbReference>
<sequence length="384" mass="41594">MNQRPRSGGPSGYASSSSRGRGGYHPSGPSSYPNRPPSAPSRGPPPPRQRSPSPPPKVKRSTTVPSLLRVFVSRTPQHHDEALFSSPDGTGPARSILQDEYQLYVWRDSTLKELVHALASSFTLPTTPPNIRYSFKLVYYDAQSSRHRSKPIGLLTNRDIFHSTKSTTGTAPGDKTIHQTSWVVGDYLSIALQPTFNAGGAPSFGANKPQNAYPNRGPPSSSGFQVRGAPTRGPAGDRFNAGAPAAPSFGIRGTATSRASANDDRWASNSNDSRLPPSSVPSAFGFGDSNRAMAQERWKTNSEMSASAREGTQDAHSAPRRRLSISSKRSRSRSPGPRSPPRKEGKGGDTWEKGTEWDTKKASSPQSTSRREENSPMRDVRRDE</sequence>
<dbReference type="Pfam" id="PF06487">
    <property type="entry name" value="SAP18"/>
    <property type="match status" value="1"/>
</dbReference>
<feature type="region of interest" description="Disordered" evidence="2">
    <location>
        <begin position="1"/>
        <end position="65"/>
    </location>
</feature>
<evidence type="ECO:0000313" key="4">
    <source>
        <dbReference type="Proteomes" id="UP000249464"/>
    </source>
</evidence>
<feature type="compositionally biased region" description="Basic and acidic residues" evidence="2">
    <location>
        <begin position="369"/>
        <end position="384"/>
    </location>
</feature>
<proteinExistence type="inferred from homology"/>
<dbReference type="Proteomes" id="UP000249464">
    <property type="component" value="Unassembled WGS sequence"/>
</dbReference>
<feature type="compositionally biased region" description="Low complexity" evidence="2">
    <location>
        <begin position="1"/>
        <end position="19"/>
    </location>
</feature>
<feature type="compositionally biased region" description="Pro residues" evidence="2">
    <location>
        <begin position="34"/>
        <end position="56"/>
    </location>
</feature>
<comment type="similarity">
    <text evidence="1">Belongs to the SAP18 family.</text>
</comment>
<reference evidence="3 4" key="1">
    <citation type="submission" date="2016-11" db="EMBL/GenBank/DDBJ databases">
        <authorList>
            <person name="Jaros S."/>
            <person name="Januszkiewicz K."/>
            <person name="Wedrychowicz H."/>
        </authorList>
    </citation>
    <scope>NUCLEOTIDE SEQUENCE [LARGE SCALE GENOMIC DNA]</scope>
</reference>
<protein>
    <submittedName>
        <fullName evidence="3">BQ5605_C004g02953 protein</fullName>
    </submittedName>
</protein>
<dbReference type="PANTHER" id="PTHR13082">
    <property type="entry name" value="SAP18"/>
    <property type="match status" value="1"/>
</dbReference>
<keyword evidence="4" id="KW-1185">Reference proteome</keyword>
<evidence type="ECO:0000256" key="1">
    <source>
        <dbReference type="ARBA" id="ARBA00009143"/>
    </source>
</evidence>
<dbReference type="InterPro" id="IPR042534">
    <property type="entry name" value="SAP18_sf"/>
</dbReference>
<dbReference type="AlphaFoldDB" id="A0A2X0M9D6"/>
<dbReference type="GO" id="GO:0005634">
    <property type="term" value="C:nucleus"/>
    <property type="evidence" value="ECO:0007669"/>
    <property type="project" value="TreeGrafter"/>
</dbReference>
<evidence type="ECO:0000256" key="2">
    <source>
        <dbReference type="SAM" id="MobiDB-lite"/>
    </source>
</evidence>
<evidence type="ECO:0000313" key="3">
    <source>
        <dbReference type="EMBL" id="SGY69081.1"/>
    </source>
</evidence>